<dbReference type="RefSeq" id="WP_089964430.1">
    <property type="nucleotide sequence ID" value="NZ_FOCQ01000001.1"/>
</dbReference>
<reference evidence="1 2" key="1">
    <citation type="submission" date="2016-10" db="EMBL/GenBank/DDBJ databases">
        <authorList>
            <person name="de Groot N.N."/>
        </authorList>
    </citation>
    <scope>NUCLEOTIDE SEQUENCE [LARGE SCALE GENOMIC DNA]</scope>
    <source>
        <strain evidence="1 2">DSM 46701</strain>
    </source>
</reference>
<dbReference type="Proteomes" id="UP000199695">
    <property type="component" value="Unassembled WGS sequence"/>
</dbReference>
<accession>A0A1H8AF50</accession>
<dbReference type="AlphaFoldDB" id="A0A1H8AF50"/>
<proteinExistence type="predicted"/>
<name>A0A1H8AF50_9BACL</name>
<evidence type="ECO:0000313" key="2">
    <source>
        <dbReference type="Proteomes" id="UP000199695"/>
    </source>
</evidence>
<evidence type="ECO:0000313" key="1">
    <source>
        <dbReference type="EMBL" id="SEM69360.1"/>
    </source>
</evidence>
<organism evidence="1 2">
    <name type="scientific">Lihuaxuella thermophila</name>
    <dbReference type="NCBI Taxonomy" id="1173111"/>
    <lineage>
        <taxon>Bacteria</taxon>
        <taxon>Bacillati</taxon>
        <taxon>Bacillota</taxon>
        <taxon>Bacilli</taxon>
        <taxon>Bacillales</taxon>
        <taxon>Thermoactinomycetaceae</taxon>
        <taxon>Lihuaxuella</taxon>
    </lineage>
</organism>
<gene>
    <name evidence="1" type="ORF">SAMN05444955_101116</name>
</gene>
<dbReference type="OrthoDB" id="2991087at2"/>
<dbReference type="EMBL" id="FOCQ01000001">
    <property type="protein sequence ID" value="SEM69360.1"/>
    <property type="molecule type" value="Genomic_DNA"/>
</dbReference>
<protein>
    <submittedName>
        <fullName evidence="1">Uncharacterized protein</fullName>
    </submittedName>
</protein>
<keyword evidence="2" id="KW-1185">Reference proteome</keyword>
<sequence>MQTIKLSELVLAVSPELYDLLTEAERDSDILIQGDLGSLSEEDINIIIAQTIAHHQHEPYH</sequence>